<dbReference type="EMBL" id="NDHI03003364">
    <property type="protein sequence ID" value="PNJ82220.1"/>
    <property type="molecule type" value="Genomic_DNA"/>
</dbReference>
<gene>
    <name evidence="2" type="ORF">CR201_G0000844</name>
</gene>
<feature type="non-terminal residue" evidence="2">
    <location>
        <position position="1"/>
    </location>
</feature>
<feature type="region of interest" description="Disordered" evidence="1">
    <location>
        <begin position="131"/>
        <end position="152"/>
    </location>
</feature>
<evidence type="ECO:0000256" key="1">
    <source>
        <dbReference type="SAM" id="MobiDB-lite"/>
    </source>
</evidence>
<proteinExistence type="predicted"/>
<evidence type="ECO:0000313" key="2">
    <source>
        <dbReference type="EMBL" id="PNJ82220.1"/>
    </source>
</evidence>
<comment type="caution">
    <text evidence="2">The sequence shown here is derived from an EMBL/GenBank/DDBJ whole genome shotgun (WGS) entry which is preliminary data.</text>
</comment>
<feature type="compositionally biased region" description="Pro residues" evidence="1">
    <location>
        <begin position="25"/>
        <end position="57"/>
    </location>
</feature>
<feature type="region of interest" description="Disordered" evidence="1">
    <location>
        <begin position="1"/>
        <end position="62"/>
    </location>
</feature>
<organism evidence="2">
    <name type="scientific">Pongo abelii</name>
    <name type="common">Sumatran orangutan</name>
    <name type="synonym">Pongo pygmaeus abelii</name>
    <dbReference type="NCBI Taxonomy" id="9601"/>
    <lineage>
        <taxon>Eukaryota</taxon>
        <taxon>Metazoa</taxon>
        <taxon>Chordata</taxon>
        <taxon>Craniata</taxon>
        <taxon>Vertebrata</taxon>
        <taxon>Euteleostomi</taxon>
        <taxon>Mammalia</taxon>
        <taxon>Eutheria</taxon>
        <taxon>Euarchontoglires</taxon>
        <taxon>Primates</taxon>
        <taxon>Haplorrhini</taxon>
        <taxon>Catarrhini</taxon>
        <taxon>Hominidae</taxon>
        <taxon>Pongo</taxon>
    </lineage>
</organism>
<reference evidence="2" key="1">
    <citation type="submission" date="2017-12" db="EMBL/GenBank/DDBJ databases">
        <title>High-resolution comparative analysis of great ape genomes.</title>
        <authorList>
            <person name="Pollen A."/>
            <person name="Hastie A."/>
            <person name="Hormozdiari F."/>
            <person name="Dougherty M."/>
            <person name="Liu R."/>
            <person name="Chaisson M."/>
            <person name="Hoppe E."/>
            <person name="Hill C."/>
            <person name="Pang A."/>
            <person name="Hillier L."/>
            <person name="Baker C."/>
            <person name="Armstrong J."/>
            <person name="Shendure J."/>
            <person name="Paten B."/>
            <person name="Wilson R."/>
            <person name="Chao H."/>
            <person name="Schneider V."/>
            <person name="Ventura M."/>
            <person name="Kronenberg Z."/>
            <person name="Murali S."/>
            <person name="Gordon D."/>
            <person name="Cantsilieris S."/>
            <person name="Munson K."/>
            <person name="Nelson B."/>
            <person name="Raja A."/>
            <person name="Underwood J."/>
            <person name="Diekhans M."/>
            <person name="Fiddes I."/>
            <person name="Haussler D."/>
            <person name="Eichler E."/>
        </authorList>
    </citation>
    <scope>NUCLEOTIDE SEQUENCE [LARGE SCALE GENOMIC DNA]</scope>
    <source>
        <strain evidence="2">Susie</strain>
    </source>
</reference>
<accession>A0A2J8XJL1</accession>
<dbReference type="AlphaFoldDB" id="A0A2J8XJL1"/>
<name>A0A2J8XJL1_PONAB</name>
<protein>
    <submittedName>
        <fullName evidence="2">MLXIP isoform 9</fullName>
    </submittedName>
</protein>
<sequence length="218" mass="22536">VDGQGCEHTSRTEDPFIQPTDFGPSEPPLSVPPPISPVLPLVPPPATALNPPAPPTFHQPQKFAGVNKAPSVITHTASATLTHDASATTFSQSQGLVITTHHPAPSAAPCGLALSPVTRPPQPRLTFVHPKPVSLTGGRPKQPHKIVPAPTKPEPVSLVLKNACIAPGEPGGGTQCGAPPDPEGCFPIPKAFKLVTATATLVCTCLRTHTHLNETKGS</sequence>